<evidence type="ECO:0000256" key="4">
    <source>
        <dbReference type="ARBA" id="ARBA00022989"/>
    </source>
</evidence>
<keyword evidence="3 7" id="KW-0812">Transmembrane</keyword>
<keyword evidence="5 7" id="KW-0472">Membrane</keyword>
<comment type="similarity">
    <text evidence="6">Belongs to the exbB/tolQ family.</text>
</comment>
<organism evidence="9 10">
    <name type="scientific">Halovibrio salipaludis</name>
    <dbReference type="NCBI Taxonomy" id="2032626"/>
    <lineage>
        <taxon>Bacteria</taxon>
        <taxon>Pseudomonadati</taxon>
        <taxon>Pseudomonadota</taxon>
        <taxon>Gammaproteobacteria</taxon>
        <taxon>Oceanospirillales</taxon>
        <taxon>Halomonadaceae</taxon>
        <taxon>Halovibrio</taxon>
    </lineage>
</organism>
<dbReference type="PANTHER" id="PTHR30433">
    <property type="entry name" value="CHEMOTAXIS PROTEIN MOTA"/>
    <property type="match status" value="1"/>
</dbReference>
<dbReference type="GO" id="GO:0015031">
    <property type="term" value="P:protein transport"/>
    <property type="evidence" value="ECO:0007669"/>
    <property type="project" value="UniProtKB-KW"/>
</dbReference>
<evidence type="ECO:0000256" key="1">
    <source>
        <dbReference type="ARBA" id="ARBA00004651"/>
    </source>
</evidence>
<keyword evidence="9" id="KW-0282">Flagellum</keyword>
<dbReference type="Proteomes" id="UP000218896">
    <property type="component" value="Unassembled WGS sequence"/>
</dbReference>
<reference evidence="9 10" key="1">
    <citation type="submission" date="2017-08" db="EMBL/GenBank/DDBJ databases">
        <title>Halovibrio sewagensis sp. nov., isolated from wastewater of high salinity.</title>
        <authorList>
            <person name="Dong X."/>
            <person name="Zhang G."/>
        </authorList>
    </citation>
    <scope>NUCLEOTIDE SEQUENCE [LARGE SCALE GENOMIC DNA]</scope>
    <source>
        <strain evidence="9 10">YL5-2</strain>
    </source>
</reference>
<protein>
    <submittedName>
        <fullName evidence="9">Flagellar motor protein PomA</fullName>
    </submittedName>
</protein>
<dbReference type="InterPro" id="IPR002898">
    <property type="entry name" value="MotA_ExbB_proton_chnl"/>
</dbReference>
<gene>
    <name evidence="9" type="ORF">CK501_02330</name>
</gene>
<keyword evidence="10" id="KW-1185">Reference proteome</keyword>
<keyword evidence="6" id="KW-0653">Protein transport</keyword>
<evidence type="ECO:0000313" key="9">
    <source>
        <dbReference type="EMBL" id="PAU82008.1"/>
    </source>
</evidence>
<comment type="caution">
    <text evidence="9">The sequence shown here is derived from an EMBL/GenBank/DDBJ whole genome shotgun (WGS) entry which is preliminary data.</text>
</comment>
<comment type="subcellular location">
    <subcellularLocation>
        <location evidence="1">Cell membrane</location>
        <topology evidence="1">Multi-pass membrane protein</topology>
    </subcellularLocation>
    <subcellularLocation>
        <location evidence="6">Membrane</location>
        <topology evidence="6">Multi-pass membrane protein</topology>
    </subcellularLocation>
</comment>
<dbReference type="GO" id="GO:0006935">
    <property type="term" value="P:chemotaxis"/>
    <property type="evidence" value="ECO:0007669"/>
    <property type="project" value="InterPro"/>
</dbReference>
<dbReference type="RefSeq" id="WP_095616106.1">
    <property type="nucleotide sequence ID" value="NZ_NSKD01000001.1"/>
</dbReference>
<feature type="transmembrane region" description="Helical" evidence="7">
    <location>
        <begin position="146"/>
        <end position="167"/>
    </location>
</feature>
<name>A0A2A2FAP0_9GAMM</name>
<keyword evidence="9" id="KW-0969">Cilium</keyword>
<dbReference type="GO" id="GO:0071978">
    <property type="term" value="P:bacterial-type flagellum-dependent swarming motility"/>
    <property type="evidence" value="ECO:0007669"/>
    <property type="project" value="InterPro"/>
</dbReference>
<dbReference type="PANTHER" id="PTHR30433:SF2">
    <property type="entry name" value="MOTILITY PROTEIN A"/>
    <property type="match status" value="1"/>
</dbReference>
<evidence type="ECO:0000259" key="8">
    <source>
        <dbReference type="Pfam" id="PF01618"/>
    </source>
</evidence>
<evidence type="ECO:0000256" key="5">
    <source>
        <dbReference type="ARBA" id="ARBA00023136"/>
    </source>
</evidence>
<dbReference type="OrthoDB" id="9806929at2"/>
<evidence type="ECO:0000256" key="3">
    <source>
        <dbReference type="ARBA" id="ARBA00022692"/>
    </source>
</evidence>
<dbReference type="AlphaFoldDB" id="A0A2A2FAP0"/>
<keyword evidence="6" id="KW-0813">Transport</keyword>
<dbReference type="InterPro" id="IPR047055">
    <property type="entry name" value="MotA-like"/>
</dbReference>
<keyword evidence="4 7" id="KW-1133">Transmembrane helix</keyword>
<sequence length="257" mass="28304">MDLLTLLGLLVGITTIVAAIATSSGLASFLNIPGFLIVVVGTLAVTLIKHRMTSVVSAFRMAFGEAFRDRTEEPLDLILQIRDLADIVRKKGILGLEDYDTRYRFLARSIELAVDGHPPEFIEEAMTHEFQQTLERYENAERVFRGIGDSAPALGMIGTLVGLVQMLNQMDDPSGIGPAMAVALLTTFYGVAIGQVIFLPLADKLQLKMQDEQRNMTLVLTSMQNILQGQNPRVMQDVLAAYLSPEARQRLDQGRQA</sequence>
<keyword evidence="2" id="KW-1003">Cell membrane</keyword>
<dbReference type="EMBL" id="NSKD01000001">
    <property type="protein sequence ID" value="PAU82008.1"/>
    <property type="molecule type" value="Genomic_DNA"/>
</dbReference>
<feature type="transmembrane region" description="Helical" evidence="7">
    <location>
        <begin position="29"/>
        <end position="48"/>
    </location>
</feature>
<accession>A0A2A2FAP0</accession>
<proteinExistence type="inferred from homology"/>
<keyword evidence="9" id="KW-0966">Cell projection</keyword>
<dbReference type="Pfam" id="PF01618">
    <property type="entry name" value="MotA_ExbB"/>
    <property type="match status" value="1"/>
</dbReference>
<evidence type="ECO:0000256" key="6">
    <source>
        <dbReference type="RuleBase" id="RU004057"/>
    </source>
</evidence>
<evidence type="ECO:0000313" key="10">
    <source>
        <dbReference type="Proteomes" id="UP000218896"/>
    </source>
</evidence>
<feature type="transmembrane region" description="Helical" evidence="7">
    <location>
        <begin position="179"/>
        <end position="201"/>
    </location>
</feature>
<dbReference type="GO" id="GO:0005886">
    <property type="term" value="C:plasma membrane"/>
    <property type="evidence" value="ECO:0007669"/>
    <property type="project" value="UniProtKB-SubCell"/>
</dbReference>
<feature type="domain" description="MotA/TolQ/ExbB proton channel" evidence="8">
    <location>
        <begin position="104"/>
        <end position="216"/>
    </location>
</feature>
<evidence type="ECO:0000256" key="2">
    <source>
        <dbReference type="ARBA" id="ARBA00022475"/>
    </source>
</evidence>
<evidence type="ECO:0000256" key="7">
    <source>
        <dbReference type="SAM" id="Phobius"/>
    </source>
</evidence>